<evidence type="ECO:0000256" key="1">
    <source>
        <dbReference type="SAM" id="MobiDB-lite"/>
    </source>
</evidence>
<name>A0A0F7L726_9VIRU</name>
<sequence>MTYPIAVRSPTTTSSPLPANRMDSGFSSKNHLGRVCRRILAVAGQSHPPPRDFRAAAWLTGWQGTPAVIPSMEGYSRGSLTSLNLSTLGQCFAKTF</sequence>
<accession>A0A0F7L726</accession>
<dbReference type="EMBL" id="KR029587">
    <property type="protein sequence ID" value="AKH46826.1"/>
    <property type="molecule type" value="Genomic_DNA"/>
</dbReference>
<proteinExistence type="predicted"/>
<feature type="region of interest" description="Disordered" evidence="1">
    <location>
        <begin position="1"/>
        <end position="26"/>
    </location>
</feature>
<evidence type="ECO:0000313" key="2">
    <source>
        <dbReference type="EMBL" id="AKH46826.1"/>
    </source>
</evidence>
<reference evidence="2" key="2">
    <citation type="submission" date="2015-03" db="EMBL/GenBank/DDBJ databases">
        <authorList>
            <person name="Chow C.-E.T."/>
            <person name="Winget D.M."/>
            <person name="White R.A.III."/>
            <person name="Hallam S.J."/>
            <person name="Suttle C.A."/>
        </authorList>
    </citation>
    <scope>NUCLEOTIDE SEQUENCE</scope>
    <source>
        <strain evidence="2">Anoxic2_3</strain>
    </source>
</reference>
<organism evidence="2">
    <name type="scientific">uncultured marine virus</name>
    <dbReference type="NCBI Taxonomy" id="186617"/>
    <lineage>
        <taxon>Viruses</taxon>
        <taxon>environmental samples</taxon>
    </lineage>
</organism>
<protein>
    <submittedName>
        <fullName evidence="2">Uncharacterized protein</fullName>
    </submittedName>
</protein>
<reference evidence="2" key="1">
    <citation type="journal article" date="2015" name="Front. Microbiol.">
        <title>Combining genomic sequencing methods to explore viral diversity and reveal potential virus-host interactions.</title>
        <authorList>
            <person name="Chow C.E."/>
            <person name="Winget D.M."/>
            <person name="White R.A.III."/>
            <person name="Hallam S.J."/>
            <person name="Suttle C.A."/>
        </authorList>
    </citation>
    <scope>NUCLEOTIDE SEQUENCE</scope>
    <source>
        <strain evidence="2">Anoxic2_3</strain>
    </source>
</reference>